<name>K0IBJ2_NITGG</name>
<organism evidence="1 2">
    <name type="scientific">Nitrososphaera gargensis (strain Ga9.2)</name>
    <dbReference type="NCBI Taxonomy" id="1237085"/>
    <lineage>
        <taxon>Archaea</taxon>
        <taxon>Nitrososphaerota</taxon>
        <taxon>Nitrososphaeria</taxon>
        <taxon>Nitrososphaerales</taxon>
        <taxon>Nitrososphaeraceae</taxon>
        <taxon>Nitrososphaera</taxon>
    </lineage>
</organism>
<dbReference type="BioCyc" id="CNIT1237085:G1324-1711-MONOMER"/>
<accession>K0IBJ2</accession>
<dbReference type="KEGG" id="nga:Ngar_c17130"/>
<evidence type="ECO:0000313" key="2">
    <source>
        <dbReference type="Proteomes" id="UP000008037"/>
    </source>
</evidence>
<dbReference type="EMBL" id="CP002408">
    <property type="protein sequence ID" value="AFU58646.1"/>
    <property type="molecule type" value="Genomic_DNA"/>
</dbReference>
<reference evidence="1 2" key="1">
    <citation type="journal article" date="2012" name="Environ. Microbiol.">
        <title>The genome of the ammonia-oxidizing Candidatus Nitrososphaera gargensis: insights into metabolic versatility and environmental adaptations.</title>
        <authorList>
            <person name="Spang A."/>
            <person name="Poehlein A."/>
            <person name="Offre P."/>
            <person name="Zumbragel S."/>
            <person name="Haider S."/>
            <person name="Rychlik N."/>
            <person name="Nowka B."/>
            <person name="Schmeisser C."/>
            <person name="Lebedeva E.V."/>
            <person name="Rattei T."/>
            <person name="Bohm C."/>
            <person name="Schmid M."/>
            <person name="Galushko A."/>
            <person name="Hatzenpichler R."/>
            <person name="Weinmaier T."/>
            <person name="Daniel R."/>
            <person name="Schleper C."/>
            <person name="Spieck E."/>
            <person name="Streit W."/>
            <person name="Wagner M."/>
        </authorList>
    </citation>
    <scope>NUCLEOTIDE SEQUENCE [LARGE SCALE GENOMIC DNA]</scope>
    <source>
        <strain evidence="2">Ga9.2</strain>
    </source>
</reference>
<dbReference type="GeneID" id="58787704"/>
<dbReference type="AlphaFoldDB" id="K0IBJ2"/>
<proteinExistence type="predicted"/>
<gene>
    <name evidence="1" type="ordered locus">Ngar_c17130</name>
</gene>
<evidence type="ECO:0000313" key="1">
    <source>
        <dbReference type="EMBL" id="AFU58646.1"/>
    </source>
</evidence>
<dbReference type="Proteomes" id="UP000008037">
    <property type="component" value="Chromosome"/>
</dbReference>
<dbReference type="HOGENOM" id="CLU_2985803_0_0_2"/>
<protein>
    <submittedName>
        <fullName evidence="1">Uncharacterized protein</fullName>
    </submittedName>
</protein>
<sequence>MGTKKHRMTVGFDKGDIDFLQELGIFKSTGDGIRFAVKLMRLYSIPTLKAIKEKELS</sequence>
<dbReference type="InParanoid" id="K0IBJ2"/>
<keyword evidence="2" id="KW-1185">Reference proteome</keyword>
<dbReference type="RefSeq" id="WP_015019183.1">
    <property type="nucleotide sequence ID" value="NC_018719.1"/>
</dbReference>